<dbReference type="EMBL" id="SMFO01000009">
    <property type="protein sequence ID" value="TDE02964.1"/>
    <property type="molecule type" value="Genomic_DNA"/>
</dbReference>
<dbReference type="PANTHER" id="PTHR30570:SF1">
    <property type="entry name" value="PHOSPHATE-BINDING PROTEIN PSTS"/>
    <property type="match status" value="1"/>
</dbReference>
<dbReference type="AlphaFoldDB" id="A0A4R5CWN0"/>
<comment type="caution">
    <text evidence="3">The sequence shown here is derived from an EMBL/GenBank/DDBJ whole genome shotgun (WGS) entry which is preliminary data.</text>
</comment>
<name>A0A4R5CWN0_9FLAO</name>
<dbReference type="RefSeq" id="WP_132111912.1">
    <property type="nucleotide sequence ID" value="NZ_SMFO01000009.1"/>
</dbReference>
<accession>A0A4R5CWN0</accession>
<evidence type="ECO:0000259" key="2">
    <source>
        <dbReference type="Pfam" id="PF12849"/>
    </source>
</evidence>
<keyword evidence="4" id="KW-1185">Reference proteome</keyword>
<protein>
    <submittedName>
        <fullName evidence="3">Phosphate ABC transporter substrate-binding protein</fullName>
    </submittedName>
</protein>
<proteinExistence type="predicted"/>
<sequence length="305" mass="34175">MINFAKQWFVVVLLMSLLFIGCKKSEENKETILKGTTTILVDETLQPLMEDQISVFQSRYKAEIVLESRSEKEVMLAFLKDTSRIALLSRKLNNEEVQYFEQLKIKPKTTKIGSDAIAFISNKNNNDTLIALKDVILFMQGKSQKGIKGLVFDNPNSSTMRYMSELAGIKEMPKEGVFSFKTNKDVVKFVSENDGMIGVVGLNWLYQPSPDMADFIKNINVLSVKGEGSQEFVAPTQNNLAEGKYPLARDLYIINCQGYSGLGMGFASFVAGDIGQRIILKAGLLPIRIPGRKVEFITKSKKENE</sequence>
<dbReference type="Pfam" id="PF12849">
    <property type="entry name" value="PBP_like_2"/>
    <property type="match status" value="1"/>
</dbReference>
<dbReference type="InterPro" id="IPR024370">
    <property type="entry name" value="PBP_domain"/>
</dbReference>
<feature type="domain" description="PBP" evidence="2">
    <location>
        <begin position="35"/>
        <end position="272"/>
    </location>
</feature>
<evidence type="ECO:0000313" key="3">
    <source>
        <dbReference type="EMBL" id="TDE02964.1"/>
    </source>
</evidence>
<gene>
    <name evidence="3" type="ORF">E0F98_12335</name>
</gene>
<dbReference type="Gene3D" id="3.40.190.10">
    <property type="entry name" value="Periplasmic binding protein-like II"/>
    <property type="match status" value="2"/>
</dbReference>
<evidence type="ECO:0000313" key="4">
    <source>
        <dbReference type="Proteomes" id="UP000294597"/>
    </source>
</evidence>
<dbReference type="Proteomes" id="UP000294597">
    <property type="component" value="Unassembled WGS sequence"/>
</dbReference>
<organism evidence="3 4">
    <name type="scientific">Flavobacterium hiemivividum</name>
    <dbReference type="NCBI Taxonomy" id="2541734"/>
    <lineage>
        <taxon>Bacteria</taxon>
        <taxon>Pseudomonadati</taxon>
        <taxon>Bacteroidota</taxon>
        <taxon>Flavobacteriia</taxon>
        <taxon>Flavobacteriales</taxon>
        <taxon>Flavobacteriaceae</taxon>
        <taxon>Flavobacterium</taxon>
    </lineage>
</organism>
<reference evidence="3 4" key="1">
    <citation type="submission" date="2019-03" db="EMBL/GenBank/DDBJ databases">
        <title>Flavobacterium TSA-D2 sp. nov., isolated from arctic soil.</title>
        <authorList>
            <person name="Chaudhary D.K."/>
        </authorList>
    </citation>
    <scope>NUCLEOTIDE SEQUENCE [LARGE SCALE GENOMIC DNA]</scope>
    <source>
        <strain evidence="3 4">TSA-D2</strain>
    </source>
</reference>
<dbReference type="PANTHER" id="PTHR30570">
    <property type="entry name" value="PERIPLASMIC PHOSPHATE BINDING COMPONENT OF PHOSPHATE ABC TRANSPORTER"/>
    <property type="match status" value="1"/>
</dbReference>
<dbReference type="PROSITE" id="PS51257">
    <property type="entry name" value="PROKAR_LIPOPROTEIN"/>
    <property type="match status" value="1"/>
</dbReference>
<evidence type="ECO:0000256" key="1">
    <source>
        <dbReference type="ARBA" id="ARBA00022729"/>
    </source>
</evidence>
<keyword evidence="1" id="KW-0732">Signal</keyword>
<dbReference type="InterPro" id="IPR050811">
    <property type="entry name" value="Phosphate_ABC_transporter"/>
</dbReference>
<dbReference type="SUPFAM" id="SSF53850">
    <property type="entry name" value="Periplasmic binding protein-like II"/>
    <property type="match status" value="1"/>
</dbReference>